<evidence type="ECO:0000259" key="27">
    <source>
        <dbReference type="PROSITE" id="PS52048"/>
    </source>
</evidence>
<evidence type="ECO:0000256" key="5">
    <source>
        <dbReference type="ARBA" id="ARBA00005446"/>
    </source>
</evidence>
<dbReference type="InterPro" id="IPR001650">
    <property type="entry name" value="Helicase_C-like"/>
</dbReference>
<dbReference type="InterPro" id="IPR036959">
    <property type="entry name" value="Peptidase_C12_UCH_sf"/>
</dbReference>
<dbReference type="FunFam" id="1.10.10.10:FF:000513">
    <property type="entry name" value="ATP-dependent DNA helicase"/>
    <property type="match status" value="1"/>
</dbReference>
<dbReference type="GO" id="GO:0006511">
    <property type="term" value="P:ubiquitin-dependent protein catabolic process"/>
    <property type="evidence" value="ECO:0007669"/>
    <property type="project" value="UniProtKB-UniRule"/>
</dbReference>
<dbReference type="SUPFAM" id="SSF46785">
    <property type="entry name" value="Winged helix' DNA-binding domain"/>
    <property type="match status" value="1"/>
</dbReference>
<dbReference type="SUPFAM" id="SSF47819">
    <property type="entry name" value="HRDC-like"/>
    <property type="match status" value="1"/>
</dbReference>
<dbReference type="InterPro" id="IPR002121">
    <property type="entry name" value="HRDC_dom"/>
</dbReference>
<dbReference type="Pfam" id="PF01088">
    <property type="entry name" value="Peptidase_C12"/>
    <property type="match status" value="1"/>
</dbReference>
<dbReference type="Gene3D" id="1.10.10.10">
    <property type="entry name" value="Winged helix-like DNA-binding domain superfamily/Winged helix DNA-binding domain"/>
    <property type="match status" value="1"/>
</dbReference>
<evidence type="ECO:0000256" key="10">
    <source>
        <dbReference type="ARBA" id="ARBA00022741"/>
    </source>
</evidence>
<name>A0A8S0VDD0_OLEEU</name>
<dbReference type="Pfam" id="PF16124">
    <property type="entry name" value="RecQ_Zn_bind"/>
    <property type="match status" value="1"/>
</dbReference>
<dbReference type="GO" id="GO:0005524">
    <property type="term" value="F:ATP binding"/>
    <property type="evidence" value="ECO:0007669"/>
    <property type="project" value="UniProtKB-KW"/>
</dbReference>
<dbReference type="NCBIfam" id="TIGR00614">
    <property type="entry name" value="recQ_fam"/>
    <property type="match status" value="1"/>
</dbReference>
<dbReference type="PROSITE" id="PS51192">
    <property type="entry name" value="HELICASE_ATP_BIND_1"/>
    <property type="match status" value="1"/>
</dbReference>
<comment type="function">
    <text evidence="20">Ubiquitin-protein hydrolase involved in the release of ubiquitin attached via both peptide and isopeptide linkages. Able to cleave 'Lys-48'-linked polyubiquitin chains. Involved in the direct or indirect regulation of AUX/IAA proteins stability. Acts as a linker between the TREX-2 complex and 26S proteasome.</text>
</comment>
<dbReference type="GO" id="GO:0010016">
    <property type="term" value="P:shoot system morphogenesis"/>
    <property type="evidence" value="ECO:0007669"/>
    <property type="project" value="UniProtKB-ARBA"/>
</dbReference>
<organism evidence="28 29">
    <name type="scientific">Olea europaea subsp. europaea</name>
    <dbReference type="NCBI Taxonomy" id="158383"/>
    <lineage>
        <taxon>Eukaryota</taxon>
        <taxon>Viridiplantae</taxon>
        <taxon>Streptophyta</taxon>
        <taxon>Embryophyta</taxon>
        <taxon>Tracheophyta</taxon>
        <taxon>Spermatophyta</taxon>
        <taxon>Magnoliopsida</taxon>
        <taxon>eudicotyledons</taxon>
        <taxon>Gunneridae</taxon>
        <taxon>Pentapetalae</taxon>
        <taxon>asterids</taxon>
        <taxon>lamiids</taxon>
        <taxon>Lamiales</taxon>
        <taxon>Oleaceae</taxon>
        <taxon>Oleeae</taxon>
        <taxon>Olea</taxon>
    </lineage>
</organism>
<keyword evidence="16" id="KW-0238">DNA-binding</keyword>
<comment type="similarity">
    <text evidence="6">Belongs to the disease resistance NB-LRR family.</text>
</comment>
<dbReference type="PROSITE" id="PS52049">
    <property type="entry name" value="ULD"/>
    <property type="match status" value="1"/>
</dbReference>
<dbReference type="CDD" id="cd17920">
    <property type="entry name" value="DEXHc_RecQ"/>
    <property type="match status" value="1"/>
</dbReference>
<dbReference type="GO" id="GO:0003677">
    <property type="term" value="F:DNA binding"/>
    <property type="evidence" value="ECO:0007669"/>
    <property type="project" value="UniProtKB-KW"/>
</dbReference>
<dbReference type="InterPro" id="IPR038765">
    <property type="entry name" value="Papain-like_cys_pep_sf"/>
</dbReference>
<comment type="caution">
    <text evidence="28">The sequence shown here is derived from an EMBL/GenBank/DDBJ whole genome shotgun (WGS) entry which is preliminary data.</text>
</comment>
<feature type="active site" description="Proton donor" evidence="21">
    <location>
        <position position="1059"/>
    </location>
</feature>
<sequence length="1235" mass="139208">MESTLKEYFGFSKFRPYQKEIVEKILDGKDCLVVMATGSGKSLCYLFEDIILLINDFLNNELSYQVPPLIAKKTAVVISPLISLMQDQVMALKQRGIRAEYLSSAQTNRTAHGNAESGQYDILYMTPEKACMLTTSFWSRLLISGICLLAVDEAHCISEWGHDFRVEYKQLGGLRDVLPNVPFVGLTATATEKVRIDIINSLKMKNPQVTIGSFDRQNLFYGVRYSNRSLAFVDELVKEISQYANSRNSTIVYCTTVKDAEQIFKFLHKDGIEAGIYHGQMSNKAREESHRAFIRDEFYVMVATIAFGMGIDKPNIRHVMHYGCPKSLESYYQESGRCGRDGIPSTCWLYYARSDFWKADFYCSEARTAEQRKAIMESFMAAQRYCSLTTCRRKYLLEYFGEKYGSANCGTCDNCTSSKNESDMSREAFLLMACVKACGGHWGLNLPVDVLRGSRSKKILDAQFDKLPFHGLGKEMPANWWKALADQLISRDYLVETFKDVFKTVSVGQKGVYFLNSCSPDHQPPLYLSSPSEIIGDVKVTDVVGEAGVDGLAPLKFEGLSQGEAEFYKMLVEERMKIAKKSGTAPYAICGDQTLRRIALTRPSTRARLANIDGVNQHFLNTHGDCLLQSIRHLSKELNIALDGEPNIQTPTPTKVLTVPNYKRLPAKFEAWRMWQEDGLTFHKIANFPGRAAPIKEQTVIEYLLEAAREGRTIAWMRFCEEIGLTQQIFTNIQNVASKVGKEKLKPIKTELPEEVTYSQIKSCLLMQEMGISTKVISSGHHHVYRVEGQANGESLVDNVNGGSSLGKSEDTDSDILIGSANTEQLVCGTDGSPNSRKRQRVDGPQAGQSAAVEATESSILRWLENFDDGVSLSELSEHFSGSKEEAIVDLLNNLEAVGLKIMSWCTIESDPGVFTELIQQMQVKGVQVEELYSLDVDSLNNLRPIYGLIFLFKWRPGEKDDRLVIKDPNPNLFFASQVINNACATQAILSILMNCPDVDIGPELSSLKEFTKNFPPELKGLAINNSEAIRTAHNSFARPEPFVPEELKSAGKDDDVYHFISYIPVDGVLYELDGLKEGPISLGQCPSGQDDMGWLQMVQPVIQERIERYSQNEIRFNLMAIIKNRKEMYTAELKDLQRKRERILQQLAAFQSERLVDSSNAEALNQNLSEINAGIEAATEKILIEEEKFKKWRTDNIRRKHNYIPFLFNFLKILAEKKQLRPLIEKAKQKTTKP</sequence>
<dbReference type="PANTHER" id="PTHR13710:SF120">
    <property type="entry name" value="BIFUNCTIONAL 3'-5' EXONUCLEASE_ATP-DEPENDENT HELICASE WRN"/>
    <property type="match status" value="1"/>
</dbReference>
<dbReference type="GO" id="GO:0005737">
    <property type="term" value="C:cytoplasm"/>
    <property type="evidence" value="ECO:0007669"/>
    <property type="project" value="UniProtKB-SubCell"/>
</dbReference>
<dbReference type="PROSITE" id="PS50967">
    <property type="entry name" value="HRDC"/>
    <property type="match status" value="1"/>
</dbReference>
<dbReference type="Pfam" id="PF18031">
    <property type="entry name" value="UCH_C"/>
    <property type="match status" value="1"/>
</dbReference>
<dbReference type="InterPro" id="IPR014001">
    <property type="entry name" value="Helicase_ATP-bd"/>
</dbReference>
<dbReference type="GO" id="GO:0000724">
    <property type="term" value="P:double-strand break repair via homologous recombination"/>
    <property type="evidence" value="ECO:0007669"/>
    <property type="project" value="TreeGrafter"/>
</dbReference>
<keyword evidence="11 21" id="KW-0833">Ubl conjugation pathway</keyword>
<evidence type="ECO:0000256" key="12">
    <source>
        <dbReference type="ARBA" id="ARBA00022801"/>
    </source>
</evidence>
<dbReference type="FunFam" id="3.40.50.300:FF:001450">
    <property type="entry name" value="ATP-dependent DNA helicase"/>
    <property type="match status" value="1"/>
</dbReference>
<evidence type="ECO:0000259" key="26">
    <source>
        <dbReference type="PROSITE" id="PS51194"/>
    </source>
</evidence>
<dbReference type="PROSITE" id="PS51194">
    <property type="entry name" value="HELICASE_CTER"/>
    <property type="match status" value="1"/>
</dbReference>
<comment type="cofactor">
    <cofactor evidence="2">
        <name>Zn(2+)</name>
        <dbReference type="ChEBI" id="CHEBI:29105"/>
    </cofactor>
</comment>
<comment type="catalytic activity">
    <reaction evidence="1 21">
        <text>Thiol-dependent hydrolysis of ester, thioester, amide, peptide and isopeptide bonds formed by the C-terminal Gly of ubiquitin (a 76-residue protein attached to proteins as an intracellular targeting signal).</text>
        <dbReference type="EC" id="3.4.19.12"/>
    </reaction>
</comment>
<dbReference type="InterPro" id="IPR029491">
    <property type="entry name" value="Helicase_HTH"/>
</dbReference>
<evidence type="ECO:0000256" key="8">
    <source>
        <dbReference type="ARBA" id="ARBA00022490"/>
    </source>
</evidence>
<feature type="domain" description="Helicase ATP-binding" evidence="25">
    <location>
        <begin position="22"/>
        <end position="208"/>
    </location>
</feature>
<dbReference type="InterPro" id="IPR010997">
    <property type="entry name" value="HRDC-like_sf"/>
</dbReference>
<dbReference type="InterPro" id="IPR004589">
    <property type="entry name" value="DNA_helicase_ATP-dep_RecQ"/>
</dbReference>
<comment type="similarity">
    <text evidence="5">Belongs to the helicase family. RecQ subfamily.</text>
</comment>
<evidence type="ECO:0000256" key="17">
    <source>
        <dbReference type="ARBA" id="ARBA00023235"/>
    </source>
</evidence>
<keyword evidence="17" id="KW-0413">Isomerase</keyword>
<evidence type="ECO:0000256" key="11">
    <source>
        <dbReference type="ARBA" id="ARBA00022786"/>
    </source>
</evidence>
<keyword evidence="12 21" id="KW-0378">Hydrolase</keyword>
<dbReference type="GO" id="GO:0043138">
    <property type="term" value="F:3'-5' DNA helicase activity"/>
    <property type="evidence" value="ECO:0007669"/>
    <property type="project" value="UniProtKB-EC"/>
</dbReference>
<protein>
    <recommendedName>
        <fullName evidence="21">ubiquitinyl hydrolase 1</fullName>
        <ecNumber evidence="21">3.4.19.12</ecNumber>
    </recommendedName>
</protein>
<dbReference type="InterPro" id="IPR036388">
    <property type="entry name" value="WH-like_DNA-bd_sf"/>
</dbReference>
<keyword evidence="15" id="KW-0067">ATP-binding</keyword>
<evidence type="ECO:0000256" key="3">
    <source>
        <dbReference type="ARBA" id="ARBA00004123"/>
    </source>
</evidence>
<evidence type="ECO:0000256" key="22">
    <source>
        <dbReference type="SAM" id="Coils"/>
    </source>
</evidence>
<evidence type="ECO:0000256" key="7">
    <source>
        <dbReference type="ARBA" id="ARBA00009326"/>
    </source>
</evidence>
<dbReference type="CDD" id="cd18794">
    <property type="entry name" value="SF2_C_RecQ"/>
    <property type="match status" value="1"/>
</dbReference>
<evidence type="ECO:0000259" key="25">
    <source>
        <dbReference type="PROSITE" id="PS51192"/>
    </source>
</evidence>
<dbReference type="InterPro" id="IPR001578">
    <property type="entry name" value="Peptidase_C12_UCH"/>
</dbReference>
<dbReference type="Gene3D" id="1.20.58.860">
    <property type="match status" value="1"/>
</dbReference>
<dbReference type="Pfam" id="PF14493">
    <property type="entry name" value="HTH_40"/>
    <property type="match status" value="1"/>
</dbReference>
<dbReference type="Pfam" id="PF00570">
    <property type="entry name" value="HRDC"/>
    <property type="match status" value="1"/>
</dbReference>
<keyword evidence="18" id="KW-0539">Nucleus</keyword>
<dbReference type="InterPro" id="IPR011545">
    <property type="entry name" value="DEAD/DEAH_box_helicase_dom"/>
</dbReference>
<feature type="domain" description="HRDC" evidence="24">
    <location>
        <begin position="561"/>
        <end position="641"/>
    </location>
</feature>
<feature type="coiled-coil region" evidence="22">
    <location>
        <begin position="1120"/>
        <end position="1182"/>
    </location>
</feature>
<dbReference type="Gramene" id="OE9A087262T2">
    <property type="protein sequence ID" value="OE9A087262C2"/>
    <property type="gene ID" value="OE9A087262"/>
</dbReference>
<keyword evidence="9 21" id="KW-0645">Protease</keyword>
<accession>A0A8S0VDD0</accession>
<dbReference type="InterPro" id="IPR036390">
    <property type="entry name" value="WH_DNA-bd_sf"/>
</dbReference>
<dbReference type="FunFam" id="1.20.58.860:FF:000003">
    <property type="entry name" value="Ubiquitin carboxyl-terminal hydrolase"/>
    <property type="match status" value="1"/>
</dbReference>
<evidence type="ECO:0000256" key="21">
    <source>
        <dbReference type="PROSITE-ProRule" id="PRU01393"/>
    </source>
</evidence>
<evidence type="ECO:0000256" key="19">
    <source>
        <dbReference type="ARBA" id="ARBA00034617"/>
    </source>
</evidence>
<comment type="similarity">
    <text evidence="7 21">Belongs to the peptidase C12 family.</text>
</comment>
<evidence type="ECO:0000256" key="6">
    <source>
        <dbReference type="ARBA" id="ARBA00008894"/>
    </source>
</evidence>
<reference evidence="28 29" key="1">
    <citation type="submission" date="2019-12" db="EMBL/GenBank/DDBJ databases">
        <authorList>
            <person name="Alioto T."/>
            <person name="Alioto T."/>
            <person name="Gomez Garrido J."/>
        </authorList>
    </citation>
    <scope>NUCLEOTIDE SEQUENCE [LARGE SCALE GENOMIC DNA]</scope>
</reference>
<evidence type="ECO:0000256" key="9">
    <source>
        <dbReference type="ARBA" id="ARBA00022670"/>
    </source>
</evidence>
<comment type="catalytic activity">
    <reaction evidence="19">
        <text>Couples ATP hydrolysis with the unwinding of duplex DNA by translocating in the 3'-5' direction.</text>
        <dbReference type="EC" id="5.6.2.4"/>
    </reaction>
</comment>
<dbReference type="Gene3D" id="3.40.532.10">
    <property type="entry name" value="Peptidase C12, ubiquitin carboxyl-terminal hydrolase"/>
    <property type="match status" value="1"/>
</dbReference>
<dbReference type="Proteomes" id="UP000594638">
    <property type="component" value="Unassembled WGS sequence"/>
</dbReference>
<keyword evidence="10" id="KW-0547">Nucleotide-binding</keyword>
<dbReference type="SMART" id="SM00487">
    <property type="entry name" value="DEXDc"/>
    <property type="match status" value="1"/>
</dbReference>
<evidence type="ECO:0000259" key="24">
    <source>
        <dbReference type="PROSITE" id="PS50967"/>
    </source>
</evidence>
<dbReference type="FunFam" id="3.40.532.10:FF:000003">
    <property type="entry name" value="Ubiquitin carboxyl-terminal hydrolase"/>
    <property type="match status" value="1"/>
</dbReference>
<feature type="site" description="Important for enzyme activity" evidence="21">
    <location>
        <position position="1074"/>
    </location>
</feature>
<evidence type="ECO:0000256" key="4">
    <source>
        <dbReference type="ARBA" id="ARBA00004496"/>
    </source>
</evidence>
<dbReference type="Pfam" id="PF09382">
    <property type="entry name" value="RQC"/>
    <property type="match status" value="1"/>
</dbReference>
<evidence type="ECO:0000256" key="15">
    <source>
        <dbReference type="ARBA" id="ARBA00022840"/>
    </source>
</evidence>
<feature type="site" description="Transition state stabilizer" evidence="21">
    <location>
        <position position="978"/>
    </location>
</feature>
<dbReference type="CDD" id="cd09617">
    <property type="entry name" value="Peptidase_C12_UCH37_BAP1"/>
    <property type="match status" value="1"/>
</dbReference>
<dbReference type="SUPFAM" id="SSF52540">
    <property type="entry name" value="P-loop containing nucleoside triphosphate hydrolases"/>
    <property type="match status" value="1"/>
</dbReference>
<feature type="region of interest" description="Disordered" evidence="23">
    <location>
        <begin position="828"/>
        <end position="851"/>
    </location>
</feature>
<dbReference type="GO" id="GO:0031011">
    <property type="term" value="C:Ino80 complex"/>
    <property type="evidence" value="ECO:0007669"/>
    <property type="project" value="UniProtKB-ARBA"/>
</dbReference>
<dbReference type="EMBL" id="CACTIH010009329">
    <property type="protein sequence ID" value="CAA3029754.1"/>
    <property type="molecule type" value="Genomic_DNA"/>
</dbReference>
<dbReference type="InterPro" id="IPR041507">
    <property type="entry name" value="UCH_C"/>
</dbReference>
<feature type="domain" description="Helicase C-terminal" evidence="26">
    <location>
        <begin position="232"/>
        <end position="396"/>
    </location>
</feature>
<dbReference type="GO" id="GO:0004843">
    <property type="term" value="F:cysteine-type deubiquitinase activity"/>
    <property type="evidence" value="ECO:0007669"/>
    <property type="project" value="UniProtKB-UniRule"/>
</dbReference>
<dbReference type="Gene3D" id="3.40.50.300">
    <property type="entry name" value="P-loop containing nucleotide triphosphate hydrolases"/>
    <property type="match status" value="2"/>
</dbReference>
<keyword evidence="14 21" id="KW-0788">Thiol protease</keyword>
<dbReference type="InterPro" id="IPR018982">
    <property type="entry name" value="RQC_domain"/>
</dbReference>
<proteinExistence type="inferred from homology"/>
<dbReference type="SMART" id="SM00956">
    <property type="entry name" value="RQC"/>
    <property type="match status" value="1"/>
</dbReference>
<dbReference type="AlphaFoldDB" id="A0A8S0VDD0"/>
<dbReference type="Pfam" id="PF00271">
    <property type="entry name" value="Helicase_C"/>
    <property type="match status" value="1"/>
</dbReference>
<keyword evidence="8" id="KW-0963">Cytoplasm</keyword>
<evidence type="ECO:0000256" key="1">
    <source>
        <dbReference type="ARBA" id="ARBA00000707"/>
    </source>
</evidence>
<dbReference type="OrthoDB" id="10261556at2759"/>
<evidence type="ECO:0000313" key="29">
    <source>
        <dbReference type="Proteomes" id="UP000594638"/>
    </source>
</evidence>
<evidence type="ECO:0000256" key="14">
    <source>
        <dbReference type="ARBA" id="ARBA00022807"/>
    </source>
</evidence>
<dbReference type="PANTHER" id="PTHR13710">
    <property type="entry name" value="DNA HELICASE RECQ FAMILY MEMBER"/>
    <property type="match status" value="1"/>
</dbReference>
<evidence type="ECO:0000256" key="2">
    <source>
        <dbReference type="ARBA" id="ARBA00001947"/>
    </source>
</evidence>
<keyword evidence="13 28" id="KW-0347">Helicase</keyword>
<dbReference type="PRINTS" id="PR00707">
    <property type="entry name" value="UBCTHYDRLASE"/>
</dbReference>
<evidence type="ECO:0000256" key="16">
    <source>
        <dbReference type="ARBA" id="ARBA00023125"/>
    </source>
</evidence>
<dbReference type="Pfam" id="PF00270">
    <property type="entry name" value="DEAD"/>
    <property type="match status" value="1"/>
</dbReference>
<dbReference type="GO" id="GO:0006260">
    <property type="term" value="P:DNA replication"/>
    <property type="evidence" value="ECO:0007669"/>
    <property type="project" value="InterPro"/>
</dbReference>
<evidence type="ECO:0000313" key="28">
    <source>
        <dbReference type="EMBL" id="CAA3029754.1"/>
    </source>
</evidence>
<dbReference type="EC" id="3.4.19.12" evidence="21"/>
<gene>
    <name evidence="28" type="ORF">OLEA9_A087262</name>
</gene>
<evidence type="ECO:0000256" key="20">
    <source>
        <dbReference type="ARBA" id="ARBA00058356"/>
    </source>
</evidence>
<dbReference type="InterPro" id="IPR044876">
    <property type="entry name" value="HRDC_dom_sf"/>
</dbReference>
<dbReference type="SMART" id="SM00490">
    <property type="entry name" value="HELICc"/>
    <property type="match status" value="1"/>
</dbReference>
<keyword evidence="22" id="KW-0175">Coiled coil</keyword>
<dbReference type="GO" id="GO:0009378">
    <property type="term" value="F:four-way junction helicase activity"/>
    <property type="evidence" value="ECO:0007669"/>
    <property type="project" value="TreeGrafter"/>
</dbReference>
<feature type="domain" description="UCH catalytic" evidence="27">
    <location>
        <begin position="904"/>
        <end position="1124"/>
    </location>
</feature>
<evidence type="ECO:0000256" key="13">
    <source>
        <dbReference type="ARBA" id="ARBA00022806"/>
    </source>
</evidence>
<dbReference type="SUPFAM" id="SSF54001">
    <property type="entry name" value="Cysteine proteinases"/>
    <property type="match status" value="1"/>
</dbReference>
<dbReference type="PROSITE" id="PS52048">
    <property type="entry name" value="UCH_DOMAIN"/>
    <property type="match status" value="1"/>
</dbReference>
<dbReference type="InterPro" id="IPR032284">
    <property type="entry name" value="RecQ_Zn-bd"/>
</dbReference>
<dbReference type="InterPro" id="IPR027417">
    <property type="entry name" value="P-loop_NTPase"/>
</dbReference>
<evidence type="ECO:0000256" key="23">
    <source>
        <dbReference type="SAM" id="MobiDB-lite"/>
    </source>
</evidence>
<comment type="subcellular location">
    <subcellularLocation>
        <location evidence="4">Cytoplasm</location>
    </subcellularLocation>
    <subcellularLocation>
        <location evidence="3">Nucleus</location>
    </subcellularLocation>
</comment>
<feature type="active site" description="Nucleophile" evidence="21">
    <location>
        <position position="984"/>
    </location>
</feature>
<evidence type="ECO:0000256" key="18">
    <source>
        <dbReference type="ARBA" id="ARBA00023242"/>
    </source>
</evidence>
<dbReference type="Gene3D" id="1.10.150.80">
    <property type="entry name" value="HRDC domain"/>
    <property type="match status" value="1"/>
</dbReference>
<keyword evidence="29" id="KW-1185">Reference proteome</keyword>